<comment type="caution">
    <text evidence="3">The sequence shown here is derived from an EMBL/GenBank/DDBJ whole genome shotgun (WGS) entry which is preliminary data.</text>
</comment>
<accession>A0AAE3ZCA4</accession>
<sequence>MIIYYIFLVVFGLFAAAFLFIGIFALIQHRRQPLQQRLEQVRQDLLKKESTTGASELNAGMYSKISNEMLRDIAESEGFRFTGKSNRYLGFQRALSQSGETRASLGFSSAVGDDFGEKRQRESLHQTLSTTGDTADRSSLTLRRDELGALPKAEILRTAQEHGWEYQSEEISGNEWRLTFQRDGQAVKA</sequence>
<protein>
    <submittedName>
        <fullName evidence="3">Uncharacterized protein</fullName>
    </submittedName>
</protein>
<dbReference type="RefSeq" id="WP_310270850.1">
    <property type="nucleotide sequence ID" value="NZ_JAVDXW010000001.1"/>
</dbReference>
<keyword evidence="2" id="KW-0472">Membrane</keyword>
<gene>
    <name evidence="3" type="ORF">JOF55_001239</name>
</gene>
<dbReference type="Proteomes" id="UP001180845">
    <property type="component" value="Unassembled WGS sequence"/>
</dbReference>
<organism evidence="3 4">
    <name type="scientific">Haloactinomyces albus</name>
    <dbReference type="NCBI Taxonomy" id="1352928"/>
    <lineage>
        <taxon>Bacteria</taxon>
        <taxon>Bacillati</taxon>
        <taxon>Actinomycetota</taxon>
        <taxon>Actinomycetes</taxon>
        <taxon>Actinopolysporales</taxon>
        <taxon>Actinopolysporaceae</taxon>
        <taxon>Haloactinomyces</taxon>
    </lineage>
</organism>
<feature type="region of interest" description="Disordered" evidence="1">
    <location>
        <begin position="120"/>
        <end position="139"/>
    </location>
</feature>
<proteinExistence type="predicted"/>
<evidence type="ECO:0000256" key="2">
    <source>
        <dbReference type="SAM" id="Phobius"/>
    </source>
</evidence>
<feature type="transmembrane region" description="Helical" evidence="2">
    <location>
        <begin position="6"/>
        <end position="27"/>
    </location>
</feature>
<reference evidence="3" key="1">
    <citation type="submission" date="2023-07" db="EMBL/GenBank/DDBJ databases">
        <title>Sequencing the genomes of 1000 actinobacteria strains.</title>
        <authorList>
            <person name="Klenk H.-P."/>
        </authorList>
    </citation>
    <scope>NUCLEOTIDE SEQUENCE</scope>
    <source>
        <strain evidence="3">DSM 45977</strain>
    </source>
</reference>
<evidence type="ECO:0000256" key="1">
    <source>
        <dbReference type="SAM" id="MobiDB-lite"/>
    </source>
</evidence>
<name>A0AAE3ZCA4_9ACTN</name>
<evidence type="ECO:0000313" key="4">
    <source>
        <dbReference type="Proteomes" id="UP001180845"/>
    </source>
</evidence>
<keyword evidence="4" id="KW-1185">Reference proteome</keyword>
<feature type="compositionally biased region" description="Polar residues" evidence="1">
    <location>
        <begin position="125"/>
        <end position="139"/>
    </location>
</feature>
<dbReference type="EMBL" id="JAVDXW010000001">
    <property type="protein sequence ID" value="MDR7301058.1"/>
    <property type="molecule type" value="Genomic_DNA"/>
</dbReference>
<evidence type="ECO:0000313" key="3">
    <source>
        <dbReference type="EMBL" id="MDR7301058.1"/>
    </source>
</evidence>
<dbReference type="AlphaFoldDB" id="A0AAE3ZCA4"/>
<keyword evidence="2" id="KW-1133">Transmembrane helix</keyword>
<keyword evidence="2" id="KW-0812">Transmembrane</keyword>